<dbReference type="EMBL" id="BSXV01000083">
    <property type="protein sequence ID" value="GME87379.1"/>
    <property type="molecule type" value="Genomic_DNA"/>
</dbReference>
<protein>
    <submittedName>
        <fullName evidence="1">Unnamed protein product</fullName>
    </submittedName>
</protein>
<reference evidence="1" key="1">
    <citation type="submission" date="2023-04" db="EMBL/GenBank/DDBJ databases">
        <title>Candida boidinii NBRC 1967.</title>
        <authorList>
            <person name="Ichikawa N."/>
            <person name="Sato H."/>
            <person name="Tonouchi N."/>
        </authorList>
    </citation>
    <scope>NUCLEOTIDE SEQUENCE</scope>
    <source>
        <strain evidence="1">NBRC 1967</strain>
    </source>
</reference>
<keyword evidence="2" id="KW-1185">Reference proteome</keyword>
<proteinExistence type="predicted"/>
<sequence>MTSLPPIKRKVLMIDNYDSFTWNLYQFLSQEGADVEVFRNDKITIEEIETKEPEIILISPGPGHPKTDSGISRDVIKHFKGKIPVFGVCMGQQCIYEVFGGNVEFAGEIVHGKTSTIEHDNKGMFKNVPQHIAITRYHSLAGSQQTLPDELEVTARTSNGIIMGVRHKKYTVEGVQFHPESILTEEGHLMIRNILSVKGGYWDKEVEDEEKKSINNEKNNNGNIISNDNNKNSESILTKIFEQRKKDYELIMNQPGKSFEDLNKYYKLNLSPKLISFYDKLNKIINEKNDISILSEIKRASPSKGDINLKINSVEQALNYANSSKNITAISVLTEPNWFKGSIEDLRLIRLAIDSIEDRPCILRKEFIFNKYQILEARLNGADTVLLIVKMLEFSKLKELYNYSIELGMEPLVEINNIDELKLAIELNCKIIGVNNRNLNNFNVDLNTTKLIKNSLINKGDENRILISLSGINSKEDIADYKKSGINGFLIGEALMRKGDKVGEFINELVNA</sequence>
<organism evidence="1 2">
    <name type="scientific">Candida boidinii</name>
    <name type="common">Yeast</name>
    <dbReference type="NCBI Taxonomy" id="5477"/>
    <lineage>
        <taxon>Eukaryota</taxon>
        <taxon>Fungi</taxon>
        <taxon>Dikarya</taxon>
        <taxon>Ascomycota</taxon>
        <taxon>Saccharomycotina</taxon>
        <taxon>Pichiomycetes</taxon>
        <taxon>Pichiales</taxon>
        <taxon>Pichiaceae</taxon>
        <taxon>Ogataea</taxon>
        <taxon>Ogataea/Candida clade</taxon>
    </lineage>
</organism>
<evidence type="ECO:0000313" key="2">
    <source>
        <dbReference type="Proteomes" id="UP001165101"/>
    </source>
</evidence>
<comment type="caution">
    <text evidence="1">The sequence shown here is derived from an EMBL/GenBank/DDBJ whole genome shotgun (WGS) entry which is preliminary data.</text>
</comment>
<dbReference type="Proteomes" id="UP001165101">
    <property type="component" value="Unassembled WGS sequence"/>
</dbReference>
<name>A0ACB5TEV6_CANBO</name>
<gene>
    <name evidence="1" type="ORF">Cboi01_000034000</name>
</gene>
<accession>A0ACB5TEV6</accession>
<evidence type="ECO:0000313" key="1">
    <source>
        <dbReference type="EMBL" id="GME87379.1"/>
    </source>
</evidence>